<dbReference type="Pfam" id="PF13438">
    <property type="entry name" value="DUF4113"/>
    <property type="match status" value="1"/>
</dbReference>
<dbReference type="InterPro" id="IPR001126">
    <property type="entry name" value="UmuC"/>
</dbReference>
<dbReference type="InterPro" id="IPR043502">
    <property type="entry name" value="DNA/RNA_pol_sf"/>
</dbReference>
<reference evidence="9 10" key="1">
    <citation type="submission" date="2019-10" db="EMBL/GenBank/DDBJ databases">
        <title>Evaluation of single-gene subtyping targets for Pseudomonas.</title>
        <authorList>
            <person name="Reichler S.J."/>
            <person name="Orsi R.H."/>
            <person name="Wiedmann M."/>
            <person name="Martin N.H."/>
            <person name="Murphy S.I."/>
        </authorList>
    </citation>
    <scope>NUCLEOTIDE SEQUENCE [LARGE SCALE GENOMIC DNA]</scope>
    <source>
        <strain evidence="7 10">FSL R10-0802</strain>
        <strain evidence="8 9">FSL R10-1594</strain>
    </source>
</reference>
<dbReference type="GO" id="GO:0003684">
    <property type="term" value="F:damaged DNA binding"/>
    <property type="evidence" value="ECO:0007669"/>
    <property type="project" value="InterPro"/>
</dbReference>
<dbReference type="RefSeq" id="WP_153405603.1">
    <property type="nucleotide sequence ID" value="NZ_WIVT01000038.1"/>
</dbReference>
<evidence type="ECO:0000259" key="6">
    <source>
        <dbReference type="PROSITE" id="PS50173"/>
    </source>
</evidence>
<keyword evidence="4" id="KW-0234">DNA repair</keyword>
<evidence type="ECO:0000256" key="4">
    <source>
        <dbReference type="ARBA" id="ARBA00023204"/>
    </source>
</evidence>
<accession>A0A6G1W984</accession>
<dbReference type="CDD" id="cd01700">
    <property type="entry name" value="PolY_Pol_V_umuC"/>
    <property type="match status" value="1"/>
</dbReference>
<dbReference type="InterPro" id="IPR043128">
    <property type="entry name" value="Rev_trsase/Diguanyl_cyclase"/>
</dbReference>
<dbReference type="EC" id="2.7.7.7" evidence="8"/>
<dbReference type="InterPro" id="IPR017961">
    <property type="entry name" value="DNA_pol_Y-fam_little_finger"/>
</dbReference>
<protein>
    <submittedName>
        <fullName evidence="8">Translesion error-prone DNA polymerase V subunit UmuC</fullName>
        <ecNumber evidence="8">2.7.7.7</ecNumber>
    </submittedName>
</protein>
<dbReference type="Gene3D" id="3.40.1170.60">
    <property type="match status" value="1"/>
</dbReference>
<evidence type="ECO:0000256" key="5">
    <source>
        <dbReference type="ARBA" id="ARBA00023236"/>
    </source>
</evidence>
<dbReference type="AlphaFoldDB" id="A0A6G1W984"/>
<keyword evidence="3" id="KW-0741">SOS mutagenesis</keyword>
<dbReference type="GO" id="GO:0003887">
    <property type="term" value="F:DNA-directed DNA polymerase activity"/>
    <property type="evidence" value="ECO:0007669"/>
    <property type="project" value="UniProtKB-EC"/>
</dbReference>
<dbReference type="Gene3D" id="1.10.150.20">
    <property type="entry name" value="5' to 3' exonuclease, C-terminal subdomain"/>
    <property type="match status" value="1"/>
</dbReference>
<dbReference type="EMBL" id="WIVT01000038">
    <property type="protein sequence ID" value="MQU18960.1"/>
    <property type="molecule type" value="Genomic_DNA"/>
</dbReference>
<sequence length="425" mass="47729">MKPSHDPVFALIDCNSFYASCERVFRPDLLRTPIVVLSNNDGCVVARSVDAKPWVKMGEPYFQIRQTLKRHGIRAFSSNYALYGDISQRVMTIIESMVPESETYSIDEKFALLTGVPGDLEQLGRKIRADVHQKTGITVGVGIAHTKTLSKLANYASKRWQTQTGGVVDIRDSVRRDKLLRAVDVGEVWGIGRRLKSHLEAMKIITAWDLAKADPWMIRKNFSVIVEKTARELAGTSCLDLDEPDVPKQEICCGRGFGKRVEDLGGLKEAVATYMMRAAEKLRGQQSLCKRVRVSIRTGMFNPDEAKYAKGVMCELPYPTDDIRLLTKAAMSALDAAYRQGYAYSKAEVMLMNLCQRGEYTDDLFAISQPVQAERLMDVLDAINQKWGRGTLHTGSVSLSPDWGMRRELMSQSYTTRLDQLQVVQ</sequence>
<keyword evidence="8" id="KW-0808">Transferase</keyword>
<evidence type="ECO:0000313" key="9">
    <source>
        <dbReference type="Proteomes" id="UP000443000"/>
    </source>
</evidence>
<dbReference type="NCBIfam" id="NF002955">
    <property type="entry name" value="PRK03609.1"/>
    <property type="match status" value="1"/>
</dbReference>
<dbReference type="GO" id="GO:0009432">
    <property type="term" value="P:SOS response"/>
    <property type="evidence" value="ECO:0007669"/>
    <property type="project" value="UniProtKB-KW"/>
</dbReference>
<dbReference type="InterPro" id="IPR050116">
    <property type="entry name" value="DNA_polymerase-Y"/>
</dbReference>
<dbReference type="Pfam" id="PF00817">
    <property type="entry name" value="IMS"/>
    <property type="match status" value="1"/>
</dbReference>
<gene>
    <name evidence="8" type="primary">umuC</name>
    <name evidence="8" type="ORF">GHN41_21275</name>
    <name evidence="7" type="ORF">GHN94_17305</name>
</gene>
<dbReference type="EMBL" id="WIWP01000036">
    <property type="protein sequence ID" value="MQT27572.1"/>
    <property type="molecule type" value="Genomic_DNA"/>
</dbReference>
<evidence type="ECO:0000313" key="7">
    <source>
        <dbReference type="EMBL" id="MQT27572.1"/>
    </source>
</evidence>
<evidence type="ECO:0000256" key="1">
    <source>
        <dbReference type="ARBA" id="ARBA00010945"/>
    </source>
</evidence>
<evidence type="ECO:0000313" key="10">
    <source>
        <dbReference type="Proteomes" id="UP000713985"/>
    </source>
</evidence>
<dbReference type="Proteomes" id="UP000713985">
    <property type="component" value="Unassembled WGS sequence"/>
</dbReference>
<dbReference type="Gene3D" id="3.30.70.270">
    <property type="match status" value="1"/>
</dbReference>
<keyword evidence="2" id="KW-0227">DNA damage</keyword>
<dbReference type="OrthoDB" id="9808813at2"/>
<dbReference type="GO" id="GO:0005829">
    <property type="term" value="C:cytosol"/>
    <property type="evidence" value="ECO:0007669"/>
    <property type="project" value="TreeGrafter"/>
</dbReference>
<name>A0A6G1W984_9PSED</name>
<organism evidence="8 9">
    <name type="scientific">Pseudomonas helleri</name>
    <dbReference type="NCBI Taxonomy" id="1608996"/>
    <lineage>
        <taxon>Bacteria</taxon>
        <taxon>Pseudomonadati</taxon>
        <taxon>Pseudomonadota</taxon>
        <taxon>Gammaproteobacteria</taxon>
        <taxon>Pseudomonadales</taxon>
        <taxon>Pseudomonadaceae</taxon>
        <taxon>Pseudomonas</taxon>
    </lineage>
</organism>
<dbReference type="PANTHER" id="PTHR11076:SF34">
    <property type="entry name" value="PROTEIN UMUC"/>
    <property type="match status" value="1"/>
</dbReference>
<evidence type="ECO:0000256" key="2">
    <source>
        <dbReference type="ARBA" id="ARBA00022763"/>
    </source>
</evidence>
<dbReference type="GO" id="GO:0042276">
    <property type="term" value="P:error-prone translesion synthesis"/>
    <property type="evidence" value="ECO:0007669"/>
    <property type="project" value="TreeGrafter"/>
</dbReference>
<keyword evidence="5" id="KW-0742">SOS response</keyword>
<dbReference type="PROSITE" id="PS50173">
    <property type="entry name" value="UMUC"/>
    <property type="match status" value="1"/>
</dbReference>
<comment type="caution">
    <text evidence="8">The sequence shown here is derived from an EMBL/GenBank/DDBJ whole genome shotgun (WGS) entry which is preliminary data.</text>
</comment>
<evidence type="ECO:0000313" key="8">
    <source>
        <dbReference type="EMBL" id="MQU18960.1"/>
    </source>
</evidence>
<comment type="similarity">
    <text evidence="1">Belongs to the DNA polymerase type-Y family.</text>
</comment>
<evidence type="ECO:0000256" key="3">
    <source>
        <dbReference type="ARBA" id="ARBA00023199"/>
    </source>
</evidence>
<proteinExistence type="inferred from homology"/>
<dbReference type="PANTHER" id="PTHR11076">
    <property type="entry name" value="DNA REPAIR POLYMERASE UMUC / TRANSFERASE FAMILY MEMBER"/>
    <property type="match status" value="1"/>
</dbReference>
<dbReference type="InterPro" id="IPR025188">
    <property type="entry name" value="DUF4113"/>
</dbReference>
<keyword evidence="10" id="KW-1185">Reference proteome</keyword>
<feature type="domain" description="UmuC" evidence="6">
    <location>
        <begin position="9"/>
        <end position="192"/>
    </location>
</feature>
<dbReference type="GO" id="GO:0006281">
    <property type="term" value="P:DNA repair"/>
    <property type="evidence" value="ECO:0007669"/>
    <property type="project" value="UniProtKB-KW"/>
</dbReference>
<dbReference type="Pfam" id="PF11799">
    <property type="entry name" value="IMS_C"/>
    <property type="match status" value="1"/>
</dbReference>
<keyword evidence="8" id="KW-0548">Nucleotidyltransferase</keyword>
<dbReference type="SUPFAM" id="SSF56672">
    <property type="entry name" value="DNA/RNA polymerases"/>
    <property type="match status" value="1"/>
</dbReference>
<dbReference type="Proteomes" id="UP000443000">
    <property type="component" value="Unassembled WGS sequence"/>
</dbReference>